<evidence type="ECO:0000313" key="2">
    <source>
        <dbReference type="EMBL" id="GAA2199960.1"/>
    </source>
</evidence>
<reference evidence="3" key="1">
    <citation type="journal article" date="2019" name="Int. J. Syst. Evol. Microbiol.">
        <title>The Global Catalogue of Microorganisms (GCM) 10K type strain sequencing project: providing services to taxonomists for standard genome sequencing and annotation.</title>
        <authorList>
            <consortium name="The Broad Institute Genomics Platform"/>
            <consortium name="The Broad Institute Genome Sequencing Center for Infectious Disease"/>
            <person name="Wu L."/>
            <person name="Ma J."/>
        </authorList>
    </citation>
    <scope>NUCLEOTIDE SEQUENCE [LARGE SCALE GENOMIC DNA]</scope>
    <source>
        <strain evidence="3">JCM 16034</strain>
    </source>
</reference>
<dbReference type="Proteomes" id="UP001500432">
    <property type="component" value="Unassembled WGS sequence"/>
</dbReference>
<gene>
    <name evidence="2" type="ORF">GCM10009849_18470</name>
</gene>
<dbReference type="InterPro" id="IPR036388">
    <property type="entry name" value="WH-like_DNA-bd_sf"/>
</dbReference>
<dbReference type="Pfam" id="PF04545">
    <property type="entry name" value="Sigma70_r4"/>
    <property type="match status" value="1"/>
</dbReference>
<dbReference type="InterPro" id="IPR007630">
    <property type="entry name" value="RNA_pol_sigma70_r4"/>
</dbReference>
<dbReference type="EMBL" id="BAAAQW010000005">
    <property type="protein sequence ID" value="GAA2199960.1"/>
    <property type="molecule type" value="Genomic_DNA"/>
</dbReference>
<sequence>MSTATDLSTAPELTVQQRNQQMVERYAAGETLESIGSSFGVTRERVRQIVSKLGGTSAEESRKKRLEARESASAAARAAFLLEYGQLARRIAATGAPRTIAVERIRALYPSVDAAVAEEALRESDIVFDKLEGENIFSDEVVAAGVWYLLGSDLGLGPDLDGAAAELLLEVITDLKDVLAAASVEPDDIATILGVIAAAQEHVAQHPEATITGQRYGALRDELIPVLGLESRKGATPWPPTRQTIQKRFGGWNDGLAAIGLGTSARGRSKGLLKFTEHDYREAMSDFVADPDRKRTVESYHEWVVMEGDAGQTRPSVASIRNVFGSWGDAVRAGLAADRPGL</sequence>
<protein>
    <recommendedName>
        <fullName evidence="1">RNA polymerase sigma-70 region 4 domain-containing protein</fullName>
    </recommendedName>
</protein>
<dbReference type="Gene3D" id="1.10.10.10">
    <property type="entry name" value="Winged helix-like DNA-binding domain superfamily/Winged helix DNA-binding domain"/>
    <property type="match status" value="1"/>
</dbReference>
<comment type="caution">
    <text evidence="2">The sequence shown here is derived from an EMBL/GenBank/DDBJ whole genome shotgun (WGS) entry which is preliminary data.</text>
</comment>
<dbReference type="RefSeq" id="WP_344299411.1">
    <property type="nucleotide sequence ID" value="NZ_BAAAQW010000005.1"/>
</dbReference>
<evidence type="ECO:0000313" key="3">
    <source>
        <dbReference type="Proteomes" id="UP001500432"/>
    </source>
</evidence>
<organism evidence="2 3">
    <name type="scientific">Sinomonas flava</name>
    <dbReference type="NCBI Taxonomy" id="496857"/>
    <lineage>
        <taxon>Bacteria</taxon>
        <taxon>Bacillati</taxon>
        <taxon>Actinomycetota</taxon>
        <taxon>Actinomycetes</taxon>
        <taxon>Micrococcales</taxon>
        <taxon>Micrococcaceae</taxon>
        <taxon>Sinomonas</taxon>
    </lineage>
</organism>
<accession>A0ABP5NKQ8</accession>
<name>A0ABP5NKQ8_9MICC</name>
<evidence type="ECO:0000259" key="1">
    <source>
        <dbReference type="Pfam" id="PF04545"/>
    </source>
</evidence>
<proteinExistence type="predicted"/>
<feature type="domain" description="RNA polymerase sigma-70 region 4" evidence="1">
    <location>
        <begin position="22"/>
        <end position="52"/>
    </location>
</feature>
<keyword evidence="3" id="KW-1185">Reference proteome</keyword>